<dbReference type="EMBL" id="JACHVA010000139">
    <property type="protein sequence ID" value="MBC2604156.1"/>
    <property type="molecule type" value="Genomic_DNA"/>
</dbReference>
<dbReference type="Proteomes" id="UP000525652">
    <property type="component" value="Unassembled WGS sequence"/>
</dbReference>
<dbReference type="PANTHER" id="PTHR36454:SF1">
    <property type="entry name" value="DUF1015 DOMAIN-CONTAINING PROTEIN"/>
    <property type="match status" value="1"/>
</dbReference>
<sequence length="407" mass="45459">MRIRSFQGLRPSTEAVANVVSLPYDVVSTEEARELAEGKPESMLHVVRAEIDFPEGQNPYADEVYAKAVENFKKLQESGALVRESEPCLFLYRQKMGEHSQTGVVAVSHVDDYDAGKIKRHERTRVAKENDRTRLTKEMGANAGPVFLTFRDDARIHSLVDAHCRETPLYDLTAPDGIQHTVWRVPGGSEFVEAFKNVGAFYIADGHHRAASAARVGRESREANPNHTGEEDYNWFLSVLFPAQELKILAYNRLVLDKNGLSDEEILDKIGAVAEVRADADAEPTEPREIRFYLGGKWYGIRLEPEEGADPVSSLDVSLLQDRILDPIFGIGDPRTDERIEFVGGIRGTGFLEQRVDDGKAGIAFSLYPVLVEQLMDIADADAVMPPKSTWFEPKLRSGFAIHTFDI</sequence>
<dbReference type="Pfam" id="PF06245">
    <property type="entry name" value="DUF1015"/>
    <property type="match status" value="1"/>
</dbReference>
<dbReference type="PIRSF" id="PIRSF033563">
    <property type="entry name" value="UCP033563"/>
    <property type="match status" value="1"/>
</dbReference>
<name>A0A7X1B205_9BACT</name>
<dbReference type="InterPro" id="IPR008323">
    <property type="entry name" value="UCP033563"/>
</dbReference>
<organism evidence="1 2">
    <name type="scientific">Puniceicoccus vermicola</name>
    <dbReference type="NCBI Taxonomy" id="388746"/>
    <lineage>
        <taxon>Bacteria</taxon>
        <taxon>Pseudomonadati</taxon>
        <taxon>Verrucomicrobiota</taxon>
        <taxon>Opitutia</taxon>
        <taxon>Puniceicoccales</taxon>
        <taxon>Puniceicoccaceae</taxon>
        <taxon>Puniceicoccus</taxon>
    </lineage>
</organism>
<evidence type="ECO:0000313" key="2">
    <source>
        <dbReference type="Proteomes" id="UP000525652"/>
    </source>
</evidence>
<gene>
    <name evidence="1" type="ORF">H5P30_20425</name>
</gene>
<dbReference type="RefSeq" id="WP_185694770.1">
    <property type="nucleotide sequence ID" value="NZ_JACHVA010000139.1"/>
</dbReference>
<proteinExistence type="predicted"/>
<evidence type="ECO:0000313" key="1">
    <source>
        <dbReference type="EMBL" id="MBC2604156.1"/>
    </source>
</evidence>
<comment type="caution">
    <text evidence="1">The sequence shown here is derived from an EMBL/GenBank/DDBJ whole genome shotgun (WGS) entry which is preliminary data.</text>
</comment>
<dbReference type="AlphaFoldDB" id="A0A7X1B205"/>
<dbReference type="PANTHER" id="PTHR36454">
    <property type="entry name" value="LMO2823 PROTEIN"/>
    <property type="match status" value="1"/>
</dbReference>
<reference evidence="1 2" key="1">
    <citation type="submission" date="2020-07" db="EMBL/GenBank/DDBJ databases">
        <authorList>
            <person name="Feng X."/>
        </authorList>
    </citation>
    <scope>NUCLEOTIDE SEQUENCE [LARGE SCALE GENOMIC DNA]</scope>
    <source>
        <strain evidence="1 2">JCM14086</strain>
    </source>
</reference>
<accession>A0A7X1B205</accession>
<protein>
    <submittedName>
        <fullName evidence="1">DUF1015 domain-containing protein</fullName>
    </submittedName>
</protein>
<keyword evidence="2" id="KW-1185">Reference proteome</keyword>